<comment type="subcellular location">
    <subcellularLocation>
        <location evidence="1">Nucleus</location>
    </subcellularLocation>
</comment>
<organism evidence="9 10">
    <name type="scientific">Byssochlamys spectabilis</name>
    <name type="common">Paecilomyces variotii</name>
    <dbReference type="NCBI Taxonomy" id="264951"/>
    <lineage>
        <taxon>Eukaryota</taxon>
        <taxon>Fungi</taxon>
        <taxon>Dikarya</taxon>
        <taxon>Ascomycota</taxon>
        <taxon>Pezizomycotina</taxon>
        <taxon>Eurotiomycetes</taxon>
        <taxon>Eurotiomycetidae</taxon>
        <taxon>Eurotiales</taxon>
        <taxon>Thermoascaceae</taxon>
        <taxon>Paecilomyces</taxon>
    </lineage>
</organism>
<name>A0A443I791_BYSSP</name>
<dbReference type="GeneID" id="39598859"/>
<dbReference type="PANTHER" id="PTHR15835:SF6">
    <property type="entry name" value="ZINC FINGER C3HC-TYPE PROTEIN 1"/>
    <property type="match status" value="1"/>
</dbReference>
<feature type="region of interest" description="Disordered" evidence="6">
    <location>
        <begin position="257"/>
        <end position="282"/>
    </location>
</feature>
<evidence type="ECO:0000256" key="4">
    <source>
        <dbReference type="ARBA" id="ARBA00022833"/>
    </source>
</evidence>
<dbReference type="GO" id="GO:0005634">
    <property type="term" value="C:nucleus"/>
    <property type="evidence" value="ECO:0007669"/>
    <property type="project" value="UniProtKB-SubCell"/>
</dbReference>
<feature type="domain" description="NuBaID C-terminal" evidence="8">
    <location>
        <begin position="291"/>
        <end position="386"/>
    </location>
</feature>
<proteinExistence type="predicted"/>
<feature type="region of interest" description="Disordered" evidence="6">
    <location>
        <begin position="16"/>
        <end position="39"/>
    </location>
</feature>
<gene>
    <name evidence="9" type="ORF">C8Q69DRAFT_452683</name>
</gene>
<evidence type="ECO:0000256" key="3">
    <source>
        <dbReference type="ARBA" id="ARBA00022771"/>
    </source>
</evidence>
<dbReference type="Pfam" id="PF08600">
    <property type="entry name" value="NuBaID_C"/>
    <property type="match status" value="1"/>
</dbReference>
<dbReference type="InterPro" id="IPR012935">
    <property type="entry name" value="NuBaID_N"/>
</dbReference>
<accession>A0A443I791</accession>
<evidence type="ECO:0000256" key="2">
    <source>
        <dbReference type="ARBA" id="ARBA00022723"/>
    </source>
</evidence>
<evidence type="ECO:0000256" key="5">
    <source>
        <dbReference type="ARBA" id="ARBA00023242"/>
    </source>
</evidence>
<dbReference type="GO" id="GO:0008270">
    <property type="term" value="F:zinc ion binding"/>
    <property type="evidence" value="ECO:0007669"/>
    <property type="project" value="UniProtKB-KW"/>
</dbReference>
<reference evidence="9 10" key="1">
    <citation type="journal article" date="2018" name="Front. Microbiol.">
        <title>Genomic and genetic insights into a cosmopolitan fungus, Paecilomyces variotii (Eurotiales).</title>
        <authorList>
            <person name="Urquhart A.S."/>
            <person name="Mondo S.J."/>
            <person name="Makela M.R."/>
            <person name="Hane J.K."/>
            <person name="Wiebenga A."/>
            <person name="He G."/>
            <person name="Mihaltcheva S."/>
            <person name="Pangilinan J."/>
            <person name="Lipzen A."/>
            <person name="Barry K."/>
            <person name="de Vries R.P."/>
            <person name="Grigoriev I.V."/>
            <person name="Idnurm A."/>
        </authorList>
    </citation>
    <scope>NUCLEOTIDE SEQUENCE [LARGE SCALE GENOMIC DNA]</scope>
    <source>
        <strain evidence="9 10">CBS 101075</strain>
    </source>
</reference>
<dbReference type="VEuPathDB" id="FungiDB:C8Q69DRAFT_452683"/>
<keyword evidence="4" id="KW-0862">Zinc</keyword>
<keyword evidence="2" id="KW-0479">Metal-binding</keyword>
<dbReference type="PANTHER" id="PTHR15835">
    <property type="entry name" value="NUCLEAR-INTERACTING PARTNER OF ALK"/>
    <property type="match status" value="1"/>
</dbReference>
<evidence type="ECO:0000259" key="7">
    <source>
        <dbReference type="Pfam" id="PF07967"/>
    </source>
</evidence>
<dbReference type="AlphaFoldDB" id="A0A443I791"/>
<dbReference type="STRING" id="264951.A0A443I791"/>
<evidence type="ECO:0000256" key="1">
    <source>
        <dbReference type="ARBA" id="ARBA00004123"/>
    </source>
</evidence>
<sequence>MSYALVTKKRKFNRVLDSLSKPPSPDVAAKTPNDVPASIPRTTTLPSIKKVRVSGSENDPLVIRTSVTNISRPSSSGSTTVRPNFVPWDRERFLERLETFRRVDKWSSKPPAVNEVQWAKRGWSCTDTERVSCVGGCGGSVVVKLPDELDELDGYDIEKVEERKEVRAKLVEEYKKLITEGHGLNCPWRNRGCDATIHRLQLANPDVAISGLKTRYYNLAKMGPKLPARERIEIPEDFNLEGALRILPPEFYAGNENKVPSEAGAPDSQGQKADKNAASPKQTAQDIDRAAFALAFFGWDTVSDGTAGLAGCGACFRRLGLWMYKPKENGELTVYEKLNVVAEHMDYCPWVNKLTQSGSGKKTERTEDLHSGWELLLHAIKTKHRRLIRSTGSEITKDIDASSIGGTSNDGDSQKAKDKEWWSKLRRVRQALNVKAPKRSKPVYSSP</sequence>
<keyword evidence="5" id="KW-0539">Nucleus</keyword>
<keyword evidence="3" id="KW-0863">Zinc-finger</keyword>
<dbReference type="InterPro" id="IPR013909">
    <property type="entry name" value="NuBaID_C"/>
</dbReference>
<dbReference type="EMBL" id="RCNU01000001">
    <property type="protein sequence ID" value="RWQ99856.1"/>
    <property type="molecule type" value="Genomic_DNA"/>
</dbReference>
<feature type="region of interest" description="Disordered" evidence="6">
    <location>
        <begin position="399"/>
        <end position="418"/>
    </location>
</feature>
<evidence type="ECO:0000313" key="10">
    <source>
        <dbReference type="Proteomes" id="UP000283841"/>
    </source>
</evidence>
<dbReference type="Pfam" id="PF07967">
    <property type="entry name" value="zf-C3HC"/>
    <property type="match status" value="1"/>
</dbReference>
<dbReference type="RefSeq" id="XP_028489501.1">
    <property type="nucleotide sequence ID" value="XM_028629582.1"/>
</dbReference>
<protein>
    <submittedName>
        <fullName evidence="9">C3HC zinc finger-like-domain-containing protein</fullName>
    </submittedName>
</protein>
<evidence type="ECO:0000313" key="9">
    <source>
        <dbReference type="EMBL" id="RWQ99856.1"/>
    </source>
</evidence>
<keyword evidence="10" id="KW-1185">Reference proteome</keyword>
<comment type="caution">
    <text evidence="9">The sequence shown here is derived from an EMBL/GenBank/DDBJ whole genome shotgun (WGS) entry which is preliminary data.</text>
</comment>
<feature type="domain" description="C3HC-type" evidence="7">
    <location>
        <begin position="87"/>
        <end position="229"/>
    </location>
</feature>
<evidence type="ECO:0000256" key="6">
    <source>
        <dbReference type="SAM" id="MobiDB-lite"/>
    </source>
</evidence>
<dbReference type="Proteomes" id="UP000283841">
    <property type="component" value="Unassembled WGS sequence"/>
</dbReference>
<evidence type="ECO:0000259" key="8">
    <source>
        <dbReference type="Pfam" id="PF08600"/>
    </source>
</evidence>